<comment type="subcellular location">
    <molecule>Major capsid protein</molecule>
    <subcellularLocation>
        <location evidence="5">Virion</location>
    </subcellularLocation>
    <text evidence="5">Part of the icosahedric capsid shell of the immature virion.</text>
</comment>
<gene>
    <name evidence="6" type="ORF">CPTMiller_00221</name>
</gene>
<comment type="subcellular location">
    <molecule>Mature major capsid protein</molecule>
    <subcellularLocation>
        <location evidence="5">Virion</location>
    </subcellularLocation>
    <text evidence="5">Part of the icosahedric capsid shell of the mature virion.</text>
</comment>
<dbReference type="Gene3D" id="3.30.2320.40">
    <property type="match status" value="1"/>
</dbReference>
<proteinExistence type="inferred from homology"/>
<dbReference type="KEGG" id="vg:22113693"/>
<evidence type="ECO:0000256" key="3">
    <source>
        <dbReference type="ARBA" id="ARBA00022844"/>
    </source>
</evidence>
<dbReference type="InterPro" id="IPR038997">
    <property type="entry name" value="CAPSID_Myoviridae"/>
</dbReference>
<protein>
    <recommendedName>
        <fullName evidence="5">Major capsid protein</fullName>
    </recommendedName>
    <alternativeName>
        <fullName evidence="5">Major head protein</fullName>
    </alternativeName>
    <alternativeName>
        <fullName evidence="5">gp23</fullName>
    </alternativeName>
    <component>
        <recommendedName>
            <fullName evidence="5">Mature major capsid protein</fullName>
        </recommendedName>
        <alternativeName>
            <fullName evidence="5">gp23*</fullName>
        </alternativeName>
    </component>
</protein>
<comment type="subunit">
    <text evidence="5">Homohexamer. Interacts with the portal protein. Interacts with the capsid vertex protein that forms pentamers.</text>
</comment>
<keyword evidence="3 5" id="KW-0946">Virion</keyword>
<organism evidence="6 7">
    <name type="scientific">Citrobacter phage Miller</name>
    <dbReference type="NCBI Taxonomy" id="1527524"/>
    <lineage>
        <taxon>Viruses</taxon>
        <taxon>Duplodnaviria</taxon>
        <taxon>Heunggongvirae</taxon>
        <taxon>Uroviricota</taxon>
        <taxon>Caudoviricetes</taxon>
        <taxon>Pantevenvirales</taxon>
        <taxon>Straboviridae</taxon>
        <taxon>Pseudotevenvirus</taxon>
        <taxon>Pseudotevenvirus miller</taxon>
    </lineage>
</organism>
<dbReference type="InterPro" id="IPR010762">
    <property type="entry name" value="Gp23/Gp24_T4-like"/>
</dbReference>
<keyword evidence="2 5" id="KW-0167">Capsid protein</keyword>
<feature type="chain" id="PRO_5023517118" description="Mature major capsid protein" evidence="5">
    <location>
        <begin position="66"/>
        <end position="524"/>
    </location>
</feature>
<accession>A0A076YK42</accession>
<name>A0A076YK42_9CAUD</name>
<dbReference type="HAMAP" id="MF_04117">
    <property type="entry name" value="CAPSID_H_T4"/>
    <property type="match status" value="1"/>
</dbReference>
<keyword evidence="4 5" id="KW-0426">Late protein</keyword>
<sequence length="524" mass="56357">MSKKNELMEKWNDLLESQEGLPDIATKSKKQLVAAILEAQEKDAETDPVYRDEKIVESFGGFLAEAEIAGDHNYDPTNIASGKSSGAITNIGPAVIGMVRRAIPNLIAFDICGVQPMTGPTGQVFALRAVYGKDPLAGGTPADVREAFHPMFAPDTMYSGEGAHTAFAKITTGTAIATGAIVYHIFQETGIAYFQNVTSGNVTVTGADPAALDAAVIAENEKGTLAEISVGMATSVAELQENFNGSSANPWNEMAFRIDKQVIEARSRQLKAQYSVELAQDLRAVHGMDADAELSAILATEIMLEINREIVDLINYTAQVGKSGFTQTVGSKAGSFDFQDPVDIRGARWAGESYKALLIQIDKEANEIARQTGRGAGNFIIASRNVVSALARIDSGITPASQGLQKTLNVDTTKAVFAGVLGGTYKVYIDQYARQDYFTVGFKGDNEMDAGIYYAPYVALTPLRGSDPKNFQPVMGFKTRYGIGINPFANSRSQAPADRITSGMISKEMCGKNAYFRKVWVKGL</sequence>
<reference evidence="6 7" key="1">
    <citation type="submission" date="2014-07" db="EMBL/GenBank/DDBJ databases">
        <title>Complete Genome of Citrobacter freundii Myophage Miller.</title>
        <authorList>
            <person name="Hwang K."/>
            <person name="Luna A.J."/>
            <person name="Hernandez A.C."/>
            <person name="Everett G.F.K."/>
        </authorList>
    </citation>
    <scope>NUCLEOTIDE SEQUENCE [LARGE SCALE GENOMIC DNA]</scope>
</reference>
<dbReference type="GO" id="GO:0019028">
    <property type="term" value="C:viral capsid"/>
    <property type="evidence" value="ECO:0007669"/>
    <property type="project" value="UniProtKB-UniRule"/>
</dbReference>
<keyword evidence="7" id="KW-1185">Reference proteome</keyword>
<feature type="site" description="Cleavage" evidence="5">
    <location>
        <begin position="65"/>
        <end position="66"/>
    </location>
</feature>
<dbReference type="Pfam" id="PF07068">
    <property type="entry name" value="Gp23"/>
    <property type="match status" value="1"/>
</dbReference>
<comment type="PTM">
    <text evidence="5">A proteolytic cleavage by the prohead core protein protease gives rise to the mature major capsid protein during virus maturation.</text>
</comment>
<evidence type="ECO:0000256" key="4">
    <source>
        <dbReference type="ARBA" id="ARBA00022921"/>
    </source>
</evidence>
<evidence type="ECO:0000256" key="5">
    <source>
        <dbReference type="HAMAP-Rule" id="MF_04117"/>
    </source>
</evidence>
<evidence type="ECO:0000256" key="1">
    <source>
        <dbReference type="ARBA" id="ARBA00004328"/>
    </source>
</evidence>
<dbReference type="EMBL" id="KM236237">
    <property type="protein sequence ID" value="AIK68157.1"/>
    <property type="molecule type" value="Genomic_DNA"/>
</dbReference>
<evidence type="ECO:0000256" key="2">
    <source>
        <dbReference type="ARBA" id="ARBA00022561"/>
    </source>
</evidence>
<feature type="chain" id="PRO_5023517119" description="Major capsid protein" evidence="5">
    <location>
        <begin position="1"/>
        <end position="524"/>
    </location>
</feature>
<dbReference type="GeneID" id="22113693"/>
<evidence type="ECO:0000313" key="6">
    <source>
        <dbReference type="EMBL" id="AIK68157.1"/>
    </source>
</evidence>
<comment type="subcellular location">
    <subcellularLocation>
        <location evidence="1">Virion</location>
    </subcellularLocation>
</comment>
<dbReference type="Proteomes" id="UP000201263">
    <property type="component" value="Segment"/>
</dbReference>
<comment type="function">
    <text evidence="5">Major capsid protein that self-associates to form hexamers, building most of the capsid in association with pentons made of the capsid vertex protein and one dodecamer of the portal protein.</text>
</comment>
<dbReference type="RefSeq" id="YP_009097823.1">
    <property type="nucleotide sequence ID" value="NC_025414.1"/>
</dbReference>
<comment type="similarity">
    <text evidence="5">Belongs to the Tevenvirinae major capsid protein family.</text>
</comment>
<evidence type="ECO:0000313" key="7">
    <source>
        <dbReference type="Proteomes" id="UP000201263"/>
    </source>
</evidence>